<dbReference type="GO" id="GO:0006303">
    <property type="term" value="P:double-strand break repair via nonhomologous end joining"/>
    <property type="evidence" value="ECO:0007669"/>
    <property type="project" value="TreeGrafter"/>
</dbReference>
<evidence type="ECO:0000256" key="6">
    <source>
        <dbReference type="ARBA" id="ARBA00069609"/>
    </source>
</evidence>
<comment type="caution">
    <text evidence="10">The sequence shown here is derived from an EMBL/GenBank/DDBJ whole genome shotgun (WGS) entry which is preliminary data.</text>
</comment>
<evidence type="ECO:0000256" key="1">
    <source>
        <dbReference type="ARBA" id="ARBA00004123"/>
    </source>
</evidence>
<name>A0AAN9TG46_9HEMI</name>
<evidence type="ECO:0000256" key="5">
    <source>
        <dbReference type="ARBA" id="ARBA00023242"/>
    </source>
</evidence>
<accession>A0AAN9TG46</accession>
<dbReference type="EMBL" id="JBBCAQ010000022">
    <property type="protein sequence ID" value="KAK7590540.1"/>
    <property type="molecule type" value="Genomic_DNA"/>
</dbReference>
<proteinExistence type="inferred from homology"/>
<organism evidence="10 11">
    <name type="scientific">Parthenolecanium corni</name>
    <dbReference type="NCBI Taxonomy" id="536013"/>
    <lineage>
        <taxon>Eukaryota</taxon>
        <taxon>Metazoa</taxon>
        <taxon>Ecdysozoa</taxon>
        <taxon>Arthropoda</taxon>
        <taxon>Hexapoda</taxon>
        <taxon>Insecta</taxon>
        <taxon>Pterygota</taxon>
        <taxon>Neoptera</taxon>
        <taxon>Paraneoptera</taxon>
        <taxon>Hemiptera</taxon>
        <taxon>Sternorrhyncha</taxon>
        <taxon>Coccoidea</taxon>
        <taxon>Coccidae</taxon>
        <taxon>Parthenolecanium</taxon>
    </lineage>
</organism>
<evidence type="ECO:0000256" key="3">
    <source>
        <dbReference type="ARBA" id="ARBA00022763"/>
    </source>
</evidence>
<comment type="similarity">
    <text evidence="2">Belongs to the DNA repair metallo-beta-lactamase (DRMBL) family.</text>
</comment>
<evidence type="ECO:0000256" key="2">
    <source>
        <dbReference type="ARBA" id="ARBA00010304"/>
    </source>
</evidence>
<feature type="region of interest" description="Disordered" evidence="8">
    <location>
        <begin position="663"/>
        <end position="684"/>
    </location>
</feature>
<evidence type="ECO:0000256" key="8">
    <source>
        <dbReference type="SAM" id="MobiDB-lite"/>
    </source>
</evidence>
<evidence type="ECO:0000256" key="4">
    <source>
        <dbReference type="ARBA" id="ARBA00023204"/>
    </source>
</evidence>
<dbReference type="GO" id="GO:0003684">
    <property type="term" value="F:damaged DNA binding"/>
    <property type="evidence" value="ECO:0007669"/>
    <property type="project" value="TreeGrafter"/>
</dbReference>
<dbReference type="FunFam" id="3.60.15.10:FF:000010">
    <property type="entry name" value="DNA cross-link repair 1A"/>
    <property type="match status" value="1"/>
</dbReference>
<dbReference type="Pfam" id="PF07522">
    <property type="entry name" value="DRMBL"/>
    <property type="match status" value="1"/>
</dbReference>
<dbReference type="Proteomes" id="UP001367676">
    <property type="component" value="Unassembled WGS sequence"/>
</dbReference>
<feature type="region of interest" description="Disordered" evidence="8">
    <location>
        <begin position="76"/>
        <end position="106"/>
    </location>
</feature>
<sequence>MSDSFVSETTETNDFCPICQIPAKSLKIILPVHVSMCDVRWNELEECILGEYCESDSVFHYRDFSHQILAAHRENLSKQKHEKAESRKSSPSDATKPEKENRVKRINRRKSTSSLKYISEADDEENLFVEQPKKIRRQTVVPVLKCEKSIPEKENSIVDECLPSTSKADGVKFIEKQEPEMIESIPDIYVNPSSDEMKVENLIDDSGDSCQPYEESLNDASSVQQDEELDFGDWEEVEEISNLNAEKKEKCKAEWNLLFKNRKDTEEKSKPAKKKGFFASKEPKECPHYKKMPGTGFAVDAFQFGSLPGITTYFLSHFHSDHYIGLKKSFSHPIYCSQITANLVKKKLRVQEKYLNVLELNQPIVLNRVEITCFDANHCPGAIMILFRLTNGEQYLHVGDFRASPTMEEEPELIASCITRLYLDTTYFNPHYVFPTQTEVIDRVKQIVREKSEKHSKALFVTGTYLIGKEKVFLGILEELGCKLWAQPQKRDVFHCVGNETILSALTSKSTDAKIHVLPMNHLRFDRLMKHLLDQSGAFSHIFAFKPTGWEMGRKSGEDWINPSTKGNITIYGVPYSEHSNFKELCRFINFVKADKVIPTVPMSNRDMYRFLKKIVDSYKSPLKQQNIEQFMINKVLNDLPVAVAKLRNPMTDMNIRILKEQSAGHKPSTTFPELGTQVHPPYS</sequence>
<gene>
    <name evidence="10" type="ORF">V9T40_002153</name>
</gene>
<feature type="compositionally biased region" description="Basic and acidic residues" evidence="8">
    <location>
        <begin position="76"/>
        <end position="103"/>
    </location>
</feature>
<dbReference type="FunFam" id="3.40.50.12650:FF:000001">
    <property type="entry name" value="DNA cross-link repair 1A"/>
    <property type="match status" value="1"/>
</dbReference>
<evidence type="ECO:0000256" key="7">
    <source>
        <dbReference type="ARBA" id="ARBA00078423"/>
    </source>
</evidence>
<dbReference type="GO" id="GO:0005634">
    <property type="term" value="C:nucleus"/>
    <property type="evidence" value="ECO:0007669"/>
    <property type="project" value="UniProtKB-SubCell"/>
</dbReference>
<keyword evidence="11" id="KW-1185">Reference proteome</keyword>
<comment type="subcellular location">
    <subcellularLocation>
        <location evidence="1">Nucleus</location>
    </subcellularLocation>
</comment>
<dbReference type="PANTHER" id="PTHR23240:SF6">
    <property type="entry name" value="DNA CROSS-LINK REPAIR 1A PROTEIN"/>
    <property type="match status" value="1"/>
</dbReference>
<evidence type="ECO:0000313" key="11">
    <source>
        <dbReference type="Proteomes" id="UP001367676"/>
    </source>
</evidence>
<protein>
    <recommendedName>
        <fullName evidence="6">DNA cross-link repair 1A protein</fullName>
    </recommendedName>
    <alternativeName>
        <fullName evidence="7">SNM1 homolog A</fullName>
    </alternativeName>
</protein>
<keyword evidence="3" id="KW-0227">DNA damage</keyword>
<keyword evidence="4" id="KW-0234">DNA repair</keyword>
<dbReference type="PANTHER" id="PTHR23240">
    <property type="entry name" value="DNA CROSS-LINK REPAIR PROTEIN PSO2/SNM1-RELATED"/>
    <property type="match status" value="1"/>
</dbReference>
<dbReference type="CDD" id="cd16273">
    <property type="entry name" value="SNM1A-1C-like_MBL-fold"/>
    <property type="match status" value="1"/>
</dbReference>
<evidence type="ECO:0000259" key="9">
    <source>
        <dbReference type="Pfam" id="PF07522"/>
    </source>
</evidence>
<dbReference type="SUPFAM" id="SSF56281">
    <property type="entry name" value="Metallo-hydrolase/oxidoreductase"/>
    <property type="match status" value="1"/>
</dbReference>
<dbReference type="GO" id="GO:0036297">
    <property type="term" value="P:interstrand cross-link repair"/>
    <property type="evidence" value="ECO:0007669"/>
    <property type="project" value="TreeGrafter"/>
</dbReference>
<dbReference type="Gene3D" id="3.60.15.10">
    <property type="entry name" value="Ribonuclease Z/Hydroxyacylglutathione hydrolase-like"/>
    <property type="match status" value="1"/>
</dbReference>
<reference evidence="10 11" key="1">
    <citation type="submission" date="2024-03" db="EMBL/GenBank/DDBJ databases">
        <title>Adaptation during the transition from Ophiocordyceps entomopathogen to insect associate is accompanied by gene loss and intensified selection.</title>
        <authorList>
            <person name="Ward C.M."/>
            <person name="Onetto C.A."/>
            <person name="Borneman A.R."/>
        </authorList>
    </citation>
    <scope>NUCLEOTIDE SEQUENCE [LARGE SCALE GENOMIC DNA]</scope>
    <source>
        <strain evidence="10">AWRI1</strain>
        <tissue evidence="10">Single Adult Female</tissue>
    </source>
</reference>
<dbReference type="AlphaFoldDB" id="A0AAN9TG46"/>
<dbReference type="GO" id="GO:0035312">
    <property type="term" value="F:5'-3' DNA exonuclease activity"/>
    <property type="evidence" value="ECO:0007669"/>
    <property type="project" value="TreeGrafter"/>
</dbReference>
<keyword evidence="5" id="KW-0539">Nucleus</keyword>
<dbReference type="InterPro" id="IPR011084">
    <property type="entry name" value="DRMBL"/>
</dbReference>
<evidence type="ECO:0000313" key="10">
    <source>
        <dbReference type="EMBL" id="KAK7590540.1"/>
    </source>
</evidence>
<dbReference type="Gene3D" id="3.40.50.12650">
    <property type="match status" value="1"/>
</dbReference>
<dbReference type="InterPro" id="IPR036866">
    <property type="entry name" value="RibonucZ/Hydroxyglut_hydro"/>
</dbReference>
<feature type="domain" description="DNA repair metallo-beta-lactamase" evidence="9">
    <location>
        <begin position="502"/>
        <end position="604"/>
    </location>
</feature>